<accession>C3KKH4</accession>
<evidence type="ECO:0000256" key="4">
    <source>
        <dbReference type="ARBA" id="ARBA00023172"/>
    </source>
</evidence>
<keyword evidence="8" id="KW-0614">Plasmid</keyword>
<dbReference type="PATRIC" id="fig|394.7.peg.1869"/>
<proteinExistence type="inferred from homology"/>
<dbReference type="Gene3D" id="3.40.1080.10">
    <property type="entry name" value="Glutaconate Coenzyme A-transferase"/>
    <property type="match status" value="1"/>
</dbReference>
<dbReference type="OrthoDB" id="7327264at2"/>
<dbReference type="AlphaFoldDB" id="C3KKH4"/>
<dbReference type="InterPro" id="IPR002559">
    <property type="entry name" value="Transposase_11"/>
</dbReference>
<dbReference type="InterPro" id="IPR012337">
    <property type="entry name" value="RNaseH-like_sf"/>
</dbReference>
<evidence type="ECO:0000313" key="8">
    <source>
        <dbReference type="EMBL" id="ACP22910.1"/>
    </source>
</evidence>
<evidence type="ECO:0000259" key="7">
    <source>
        <dbReference type="Pfam" id="PF14294"/>
    </source>
</evidence>
<dbReference type="SUPFAM" id="SSF53098">
    <property type="entry name" value="Ribonuclease H-like"/>
    <property type="match status" value="1"/>
</dbReference>
<evidence type="ECO:0000256" key="2">
    <source>
        <dbReference type="ARBA" id="ARBA00022578"/>
    </source>
</evidence>
<dbReference type="Pfam" id="PF01609">
    <property type="entry name" value="DDE_Tnp_1"/>
    <property type="match status" value="1"/>
</dbReference>
<reference evidence="8 9" key="2">
    <citation type="journal article" date="2009" name="Appl. Environ. Microbiol.">
        <title>Rhizobium sp. strain NGR234 possesses a remarkable number of secretion systems.</title>
        <authorList>
            <person name="Schmeisser C."/>
            <person name="Liesegang H."/>
            <person name="Krysciak D."/>
            <person name="Bakkou N."/>
            <person name="Le Quere A."/>
            <person name="Wollherr A."/>
            <person name="Heinemeyer I."/>
            <person name="Morgenstern B."/>
            <person name="Pommerening-Roeser A."/>
            <person name="Flores M."/>
            <person name="Palacios R."/>
            <person name="Brenner S."/>
            <person name="Gottschalk G."/>
            <person name="Schmitz R.A."/>
            <person name="Broughton W.J."/>
            <person name="Perret X."/>
            <person name="Strittmatter A.W."/>
            <person name="Streit W.R."/>
        </authorList>
    </citation>
    <scope>NUCLEOTIDE SEQUENCE [LARGE SCALE GENOMIC DNA]</scope>
    <source>
        <strain evidence="9">NBRC 101917 / NGR234</strain>
    </source>
</reference>
<dbReference type="PANTHER" id="PTHR33258">
    <property type="entry name" value="TRANSPOSASE INSL FOR INSERTION SEQUENCE ELEMENT IS186A-RELATED"/>
    <property type="match status" value="1"/>
</dbReference>
<dbReference type="EMBL" id="CP000874">
    <property type="protein sequence ID" value="ACP22910.1"/>
    <property type="molecule type" value="Genomic_DNA"/>
</dbReference>
<geneLocation type="plasmid" evidence="9">
    <name>sym pNGR234b</name>
</geneLocation>
<dbReference type="GO" id="GO:0004803">
    <property type="term" value="F:transposase activity"/>
    <property type="evidence" value="ECO:0007669"/>
    <property type="project" value="InterPro"/>
</dbReference>
<feature type="domain" description="Transposase IS4-like" evidence="6">
    <location>
        <begin position="222"/>
        <end position="434"/>
    </location>
</feature>
<evidence type="ECO:0000256" key="5">
    <source>
        <dbReference type="SAM" id="MobiDB-lite"/>
    </source>
</evidence>
<keyword evidence="2" id="KW-0815">Transposition</keyword>
<dbReference type="GO" id="GO:0006313">
    <property type="term" value="P:DNA transposition"/>
    <property type="evidence" value="ECO:0007669"/>
    <property type="project" value="InterPro"/>
</dbReference>
<dbReference type="KEGG" id="rhi:NGR_b14590"/>
<dbReference type="NCBIfam" id="NF033592">
    <property type="entry name" value="transpos_IS4_1"/>
    <property type="match status" value="1"/>
</dbReference>
<evidence type="ECO:0000256" key="3">
    <source>
        <dbReference type="ARBA" id="ARBA00023125"/>
    </source>
</evidence>
<keyword evidence="4" id="KW-0233">DNA recombination</keyword>
<feature type="region of interest" description="Disordered" evidence="5">
    <location>
        <begin position="33"/>
        <end position="69"/>
    </location>
</feature>
<dbReference type="GO" id="GO:0003677">
    <property type="term" value="F:DNA binding"/>
    <property type="evidence" value="ECO:0007669"/>
    <property type="project" value="UniProtKB-KW"/>
</dbReference>
<dbReference type="InterPro" id="IPR025399">
    <property type="entry name" value="DUF4372"/>
</dbReference>
<feature type="domain" description="DUF4372" evidence="7">
    <location>
        <begin position="112"/>
        <end position="180"/>
    </location>
</feature>
<name>C3KKH4_SINFN</name>
<dbReference type="Pfam" id="PF14294">
    <property type="entry name" value="DUF4372"/>
    <property type="match status" value="1"/>
</dbReference>
<gene>
    <name evidence="8" type="ordered locus">NGR_b14590</name>
</gene>
<evidence type="ECO:0000259" key="6">
    <source>
        <dbReference type="Pfam" id="PF01609"/>
    </source>
</evidence>
<dbReference type="HOGENOM" id="CLU_043140_0_0_5"/>
<evidence type="ECO:0000256" key="1">
    <source>
        <dbReference type="ARBA" id="ARBA00010075"/>
    </source>
</evidence>
<keyword evidence="9" id="KW-1185">Reference proteome</keyword>
<dbReference type="InterPro" id="IPR047952">
    <property type="entry name" value="Transpos_IS4"/>
</dbReference>
<evidence type="ECO:0000313" key="9">
    <source>
        <dbReference type="Proteomes" id="UP000001054"/>
    </source>
</evidence>
<keyword evidence="3" id="KW-0238">DNA-binding</keyword>
<dbReference type="Proteomes" id="UP000001054">
    <property type="component" value="Plasmid pNGR234b"/>
</dbReference>
<comment type="similarity">
    <text evidence="1">Belongs to the transposase 11 family.</text>
</comment>
<dbReference type="PANTHER" id="PTHR33258:SF1">
    <property type="entry name" value="TRANSPOSASE INSL FOR INSERTION SEQUENCE ELEMENT IS186A-RELATED"/>
    <property type="match status" value="1"/>
</dbReference>
<organism evidence="8 9">
    <name type="scientific">Sinorhizobium fredii (strain NBRC 101917 / NGR234)</name>
    <dbReference type="NCBI Taxonomy" id="394"/>
    <lineage>
        <taxon>Bacteria</taxon>
        <taxon>Pseudomonadati</taxon>
        <taxon>Pseudomonadota</taxon>
        <taxon>Alphaproteobacteria</taxon>
        <taxon>Hyphomicrobiales</taxon>
        <taxon>Rhizobiaceae</taxon>
        <taxon>Sinorhizobium/Ensifer group</taxon>
        <taxon>Sinorhizobium</taxon>
    </lineage>
</organism>
<reference evidence="9" key="1">
    <citation type="journal article" date="2004" name="J. Bacteriol.">
        <title>An evolutionary hot spot: the pNGR234b replicon of Rhizobium sp. strain NGR234.</title>
        <authorList>
            <person name="Streit W.R."/>
            <person name="Schmitz R.A."/>
            <person name="Perret X."/>
            <person name="Staehelin C."/>
            <person name="Deakin W.J."/>
            <person name="Raasch C."/>
            <person name="Liesegang H."/>
            <person name="Broughton W.J."/>
        </authorList>
    </citation>
    <scope>NUCLEOTIDE SEQUENCE [LARGE SCALE GENOMIC DNA]</scope>
    <source>
        <strain evidence="9">NBRC 101917 / NGR234</strain>
    </source>
</reference>
<protein>
    <submittedName>
        <fullName evidence="8">Transposase Y4ZB</fullName>
    </submittedName>
</protein>
<sequence length="493" mass="55229">MDVVDPIRGWKSAANSPGDLTVLGAMEVSEGGDTANWMIPGKGSARAGGRRRRRGGRSNPRPSSSRRRRAVRGTFRVNRNAAGACPVRRRFSVYFLVVETQKRRRSMRFSPSIFGQLLKAIDRRSFQAIVDRHGGDAYDKRFTSWDHLVALIYAQFSAATSLRGLEAGWNANAQQHYHLGSARLLRSTLSDANARRPVAVFAETFALVAGQLDRQTRRDGSKMLRLIDSTPIPLGKLCDWAKSNGRIRGMKLHVVYDPKADCPRLLDITDANVNDAQIGRTVTIEKGATYVFDKGYCHYGWWTAIAAAKAVFVTRPKVNMALKVVRKRRITAAEGDGFTVLEDARVRLASKGDSKLPIGLRRITVKRADGDTITLLTNDLKRPAVAIGQLYKGRWQIELLFRWIKQHLKIRKFLGNNDNAIRLQILAAMVAYALLRIATRLWRLTLPILRFTDLVTQCLFQRKCIAAIDKPPPVNPSRPKPTTNPNQMAFAYA</sequence>